<dbReference type="PIRSF" id="PIRSF016521">
    <property type="entry name" value="Acyl-CoA_hydro"/>
    <property type="match status" value="1"/>
</dbReference>
<dbReference type="GeneID" id="172309"/>
<organism evidence="5 6">
    <name type="scientific">Caenorhabditis elegans</name>
    <dbReference type="NCBI Taxonomy" id="6239"/>
    <lineage>
        <taxon>Eukaryota</taxon>
        <taxon>Metazoa</taxon>
        <taxon>Ecdysozoa</taxon>
        <taxon>Nematoda</taxon>
        <taxon>Chromadorea</taxon>
        <taxon>Rhabditida</taxon>
        <taxon>Rhabditina</taxon>
        <taxon>Rhabditomorpha</taxon>
        <taxon>Rhabditoidea</taxon>
        <taxon>Rhabditidae</taxon>
        <taxon>Peloderinae</taxon>
        <taxon>Caenorhabditis</taxon>
    </lineage>
</organism>
<dbReference type="FunFam" id="3.40.50.1820:FF:000024">
    <property type="entry name" value="acyl-coenzyme A thioesterase 4"/>
    <property type="match status" value="1"/>
</dbReference>
<dbReference type="Bgee" id="WBGene00020258">
    <property type="expression patterns" value="Expressed in larva and 2 other cell types or tissues"/>
</dbReference>
<dbReference type="STRING" id="6239.T05E7.1.1"/>
<evidence type="ECO:0000259" key="3">
    <source>
        <dbReference type="Pfam" id="PF04775"/>
    </source>
</evidence>
<reference evidence="5 6" key="1">
    <citation type="journal article" date="1998" name="Science">
        <title>Genome sequence of the nematode C. elegans: a platform for investigating biology.</title>
        <authorList>
            <consortium name="The C. elegans sequencing consortium"/>
            <person name="Sulson J.E."/>
            <person name="Waterston R."/>
        </authorList>
    </citation>
    <scope>NUCLEOTIDE SEQUENCE [LARGE SCALE GENOMIC DNA]</scope>
    <source>
        <strain evidence="5 6">Bristol N2</strain>
    </source>
</reference>
<dbReference type="OrthoDB" id="6347013at2759"/>
<dbReference type="Pfam" id="PF08840">
    <property type="entry name" value="BAAT_C"/>
    <property type="match status" value="1"/>
</dbReference>
<dbReference type="EMBL" id="BX284601">
    <property type="protein sequence ID" value="CCD73360.2"/>
    <property type="molecule type" value="Genomic_DNA"/>
</dbReference>
<dbReference type="Reactome" id="R-CEL-193368">
    <property type="pathway name" value="Synthesis of bile acids and bile salts via 7alpha-hydroxycholesterol"/>
</dbReference>
<dbReference type="GO" id="GO:0006631">
    <property type="term" value="P:fatty acid metabolic process"/>
    <property type="evidence" value="ECO:0000318"/>
    <property type="project" value="GO_Central"/>
</dbReference>
<dbReference type="SUPFAM" id="SSF53474">
    <property type="entry name" value="alpha/beta-Hydrolases"/>
    <property type="match status" value="1"/>
</dbReference>
<name>O01862_CAEEL</name>
<gene>
    <name evidence="5" type="ORF">CELE_T05E7.1</name>
    <name evidence="5 7" type="ORF">T05E7.1</name>
</gene>
<dbReference type="KEGG" id="cel:CELE_T05E7.1"/>
<feature type="active site" description="Charge relay system" evidence="2">
    <location>
        <position position="322"/>
    </location>
</feature>
<dbReference type="GO" id="GO:0047617">
    <property type="term" value="F:fatty acyl-CoA hydrolase activity"/>
    <property type="evidence" value="ECO:0000318"/>
    <property type="project" value="GO_Central"/>
</dbReference>
<evidence type="ECO:0000259" key="4">
    <source>
        <dbReference type="Pfam" id="PF08840"/>
    </source>
</evidence>
<comment type="similarity">
    <text evidence="1">Belongs to the C/M/P thioester hydrolase family.</text>
</comment>
<evidence type="ECO:0007829" key="8">
    <source>
        <dbReference type="PeptideAtlas" id="O01862"/>
    </source>
</evidence>
<protein>
    <submittedName>
        <fullName evidence="5">BAAT_C domain-containing protein</fullName>
    </submittedName>
</protein>
<evidence type="ECO:0000313" key="5">
    <source>
        <dbReference type="EMBL" id="CCD73360.2"/>
    </source>
</evidence>
<feature type="domain" description="Acyl-CoA thioester hydrolase/bile acid-CoA amino acid N-acetyltransferase" evidence="3">
    <location>
        <begin position="13"/>
        <end position="134"/>
    </location>
</feature>
<dbReference type="CTD" id="172309"/>
<dbReference type="InterPro" id="IPR029058">
    <property type="entry name" value="AB_hydrolase_fold"/>
</dbReference>
<accession>O01862</accession>
<dbReference type="InterPro" id="IPR016662">
    <property type="entry name" value="Acyl-CoA_thioEstase_long-chain"/>
</dbReference>
<dbReference type="SMR" id="O01862"/>
<dbReference type="InterPro" id="IPR042490">
    <property type="entry name" value="Thio_Ohase/BAAT_N"/>
</dbReference>
<evidence type="ECO:0000313" key="7">
    <source>
        <dbReference type="WormBase" id="T05E7.1"/>
    </source>
</evidence>
<feature type="active site" description="Charge relay system" evidence="2">
    <location>
        <position position="225"/>
    </location>
</feature>
<sequence>MLHVDKVDSLQTEKVNIRASGLVEWSCYTFILRLHYDRGTYASFCVARSDSLGCIDLSRDAPIRGTYTEVDQMGLFISIEPTQSIRPGHFFKTYDPKTYYYTLQLLDDSKKIIDEIHLKKHWKHPLVEQINVEQNGLYGTLFKPPGKGPFPAVIFIPGSNGMLESGYAAVLASEGFLTFTFAYFAYKKDLPKLIPDVDIEFFEKPIEYVQNSPYCSGKIGLVGQSFGGLTANYLSTKYHQVSAVVALNCSAAFCRDNAVMKENGKPMETQILDEGMSDFVNQVLRQKPAFRDLYSNLTPTTSIPWARAPKNTAYRIVQCYDDMLVDAVPSIINICGNLRKTGHHVESELVPGGHFLYFPYFPHHGIIYNAQINMLWGFGGECYQHSKSQETTWKKNVEFFKKHLGDVKRIPEWKRESTVTLPVSTKSSKSLQCKL</sequence>
<dbReference type="InterPro" id="IPR014940">
    <property type="entry name" value="BAAT_C"/>
</dbReference>
<dbReference type="FunCoup" id="O01862">
    <property type="interactions" value="60"/>
</dbReference>
<dbReference type="InterPro" id="IPR006862">
    <property type="entry name" value="Thio_Ohase/aa_AcTrfase"/>
</dbReference>
<dbReference type="Reactome" id="R-CEL-390247">
    <property type="pathway name" value="Beta-oxidation of very long chain fatty acids"/>
</dbReference>
<dbReference type="Pfam" id="PF04775">
    <property type="entry name" value="Bile_Hydr_Trans"/>
    <property type="match status" value="1"/>
</dbReference>
<dbReference type="Gene3D" id="3.40.50.1820">
    <property type="entry name" value="alpha/beta hydrolase"/>
    <property type="match status" value="1"/>
</dbReference>
<dbReference type="PANTHER" id="PTHR10824:SF8">
    <property type="entry name" value="BAAT_C DOMAIN-CONTAINING PROTEIN"/>
    <property type="match status" value="1"/>
</dbReference>
<dbReference type="WormBase" id="T05E7.1">
    <property type="protein sequence ID" value="CE54220"/>
    <property type="gene ID" value="WBGene00020258"/>
</dbReference>
<dbReference type="PaxDb" id="6239-T05E7.1"/>
<dbReference type="PeptideAtlas" id="O01862"/>
<dbReference type="HOGENOM" id="CLU_029849_4_0_1"/>
<dbReference type="AlphaFoldDB" id="O01862"/>
<dbReference type="Reactome" id="R-CEL-9837999">
    <property type="pathway name" value="Mitochondrial protein degradation"/>
</dbReference>
<evidence type="ECO:0000313" key="6">
    <source>
        <dbReference type="Proteomes" id="UP000001940"/>
    </source>
</evidence>
<dbReference type="Proteomes" id="UP000001940">
    <property type="component" value="Chromosome I"/>
</dbReference>
<keyword evidence="8" id="KW-1267">Proteomics identification</keyword>
<dbReference type="InParanoid" id="O01862"/>
<dbReference type="GO" id="GO:0006637">
    <property type="term" value="P:acyl-CoA metabolic process"/>
    <property type="evidence" value="ECO:0000318"/>
    <property type="project" value="GO_Central"/>
</dbReference>
<feature type="domain" description="BAAT/Acyl-CoA thioester hydrolase C-terminal" evidence="4">
    <location>
        <begin position="197"/>
        <end position="405"/>
    </location>
</feature>
<dbReference type="FunFam" id="2.60.40.2240:FF:000003">
    <property type="entry name" value="Protein CBG04103"/>
    <property type="match status" value="1"/>
</dbReference>
<dbReference type="PANTHER" id="PTHR10824">
    <property type="entry name" value="ACYL-COENZYME A THIOESTERASE-RELATED"/>
    <property type="match status" value="1"/>
</dbReference>
<dbReference type="ESTHER" id="caeel-T05E7.1">
    <property type="family name" value="Acyl-CoA_Thioesterase"/>
</dbReference>
<proteinExistence type="evidence at protein level"/>
<dbReference type="eggNOG" id="ENOG502QQ8Z">
    <property type="taxonomic scope" value="Eukaryota"/>
</dbReference>
<dbReference type="Reactome" id="R-CEL-77289">
    <property type="pathway name" value="Mitochondrial Fatty Acid Beta-Oxidation"/>
</dbReference>
<dbReference type="Reactome" id="R-CEL-159418">
    <property type="pathway name" value="Recycling of bile acids and salts"/>
</dbReference>
<dbReference type="PhylomeDB" id="O01862"/>
<evidence type="ECO:0000256" key="2">
    <source>
        <dbReference type="PIRSR" id="PIRSR016521-1"/>
    </source>
</evidence>
<dbReference type="Reactome" id="R-CEL-9033241">
    <property type="pathway name" value="Peroxisomal protein import"/>
</dbReference>
<keyword evidence="6" id="KW-1185">Reference proteome</keyword>
<dbReference type="UCSC" id="T05E7.1">
    <property type="organism name" value="c. elegans"/>
</dbReference>
<dbReference type="Gene3D" id="2.60.40.2240">
    <property type="entry name" value="Acyl-CoA thioester hydrolase/BAAT N-terminal domain"/>
    <property type="match status" value="1"/>
</dbReference>
<dbReference type="PIR" id="T15247">
    <property type="entry name" value="T15247"/>
</dbReference>
<feature type="active site" description="Charge relay system" evidence="2">
    <location>
        <position position="354"/>
    </location>
</feature>
<dbReference type="AGR" id="WB:WBGene00020258"/>
<evidence type="ECO:0000256" key="1">
    <source>
        <dbReference type="ARBA" id="ARBA00006538"/>
    </source>
</evidence>
<dbReference type="DIP" id="DIP-25892N"/>